<dbReference type="RefSeq" id="WP_237977677.1">
    <property type="nucleotide sequence ID" value="NZ_JAKNCT010000001.1"/>
</dbReference>
<sequence length="124" mass="14497">MASHQILMQRIYDSERLPGCRVLVDRLWPRGVKKEAAALDLWAKDATPSSALRIWYHSHPEEFKDFSERYLEELRANPKASEFASWCREKLETEDVILLFATRKKENHIQVLKAWLEEKLSGAA</sequence>
<evidence type="ECO:0000313" key="2">
    <source>
        <dbReference type="Proteomes" id="UP001297600"/>
    </source>
</evidence>
<gene>
    <name evidence="1" type="ORF">MAF45_00935</name>
</gene>
<dbReference type="EMBL" id="JAKNCT010000001">
    <property type="protein sequence ID" value="MCG5030021.1"/>
    <property type="molecule type" value="Genomic_DNA"/>
</dbReference>
<keyword evidence="2" id="KW-1185">Reference proteome</keyword>
<reference evidence="1 2" key="1">
    <citation type="submission" date="2022-02" db="EMBL/GenBank/DDBJ databases">
        <title>Mesosutterella porci, a novel member of the family Sutterellaceae from pig feces.</title>
        <authorList>
            <person name="Wylensek D."/>
            <person name="Clavel T."/>
        </authorList>
    </citation>
    <scope>NUCLEOTIDE SEQUENCE [LARGE SCALE GENOMIC DNA]</scope>
    <source>
        <strain evidence="2">oilRF-744-wt-GAM-9</strain>
    </source>
</reference>
<comment type="caution">
    <text evidence="1">The sequence shown here is derived from an EMBL/GenBank/DDBJ whole genome shotgun (WGS) entry which is preliminary data.</text>
</comment>
<name>A0ABS9MN33_9BURK</name>
<dbReference type="Pfam" id="PF22752">
    <property type="entry name" value="DUF488-N3i"/>
    <property type="match status" value="1"/>
</dbReference>
<proteinExistence type="predicted"/>
<dbReference type="PANTHER" id="PTHR36849">
    <property type="entry name" value="CYTOPLASMIC PROTEIN-RELATED"/>
    <property type="match status" value="1"/>
</dbReference>
<dbReference type="InterPro" id="IPR052552">
    <property type="entry name" value="YeaO-like"/>
</dbReference>
<organism evidence="1 2">
    <name type="scientific">Mesosutterella porci</name>
    <dbReference type="NCBI Taxonomy" id="2915351"/>
    <lineage>
        <taxon>Bacteria</taxon>
        <taxon>Pseudomonadati</taxon>
        <taxon>Pseudomonadota</taxon>
        <taxon>Betaproteobacteria</taxon>
        <taxon>Burkholderiales</taxon>
        <taxon>Sutterellaceae</taxon>
        <taxon>Mesosutterella</taxon>
    </lineage>
</organism>
<evidence type="ECO:0000313" key="1">
    <source>
        <dbReference type="EMBL" id="MCG5030021.1"/>
    </source>
</evidence>
<dbReference type="PANTHER" id="PTHR36849:SF1">
    <property type="entry name" value="CYTOPLASMIC PROTEIN"/>
    <property type="match status" value="1"/>
</dbReference>
<dbReference type="Proteomes" id="UP001297600">
    <property type="component" value="Unassembled WGS sequence"/>
</dbReference>
<protein>
    <submittedName>
        <fullName evidence="1">DUF488 family protein</fullName>
    </submittedName>
</protein>
<accession>A0ABS9MN33</accession>